<evidence type="ECO:0000313" key="8">
    <source>
        <dbReference type="Proteomes" id="UP001431209"/>
    </source>
</evidence>
<evidence type="ECO:0000256" key="4">
    <source>
        <dbReference type="ARBA" id="ARBA00022989"/>
    </source>
</evidence>
<feature type="non-terminal residue" evidence="7">
    <location>
        <position position="500"/>
    </location>
</feature>
<dbReference type="GO" id="GO:0042285">
    <property type="term" value="F:xylosyltransferase activity"/>
    <property type="evidence" value="ECO:0007669"/>
    <property type="project" value="TreeGrafter"/>
</dbReference>
<dbReference type="GO" id="GO:0016020">
    <property type="term" value="C:membrane"/>
    <property type="evidence" value="ECO:0007669"/>
    <property type="project" value="UniProtKB-SubCell"/>
</dbReference>
<evidence type="ECO:0008006" key="9">
    <source>
        <dbReference type="Google" id="ProtNLM"/>
    </source>
</evidence>
<keyword evidence="5" id="KW-0472">Membrane</keyword>
<dbReference type="Pfam" id="PF13896">
    <property type="entry name" value="Glyco_transf_49"/>
    <property type="match status" value="1"/>
</dbReference>
<dbReference type="PANTHER" id="PTHR12270:SF52">
    <property type="entry name" value="GLYCOSYLTRANSFERASE-LIKE PROTEIN GNT13-RELATED"/>
    <property type="match status" value="1"/>
</dbReference>
<protein>
    <recommendedName>
        <fullName evidence="9">Glycosyltransferase</fullName>
    </recommendedName>
</protein>
<dbReference type="EMBL" id="JAOPGA020000224">
    <property type="protein sequence ID" value="KAL0477718.1"/>
    <property type="molecule type" value="Genomic_DNA"/>
</dbReference>
<evidence type="ECO:0000256" key="6">
    <source>
        <dbReference type="ARBA" id="ARBA00023180"/>
    </source>
</evidence>
<keyword evidence="6" id="KW-0325">Glycoprotein</keyword>
<evidence type="ECO:0000256" key="5">
    <source>
        <dbReference type="ARBA" id="ARBA00023136"/>
    </source>
</evidence>
<dbReference type="GO" id="GO:0015020">
    <property type="term" value="F:glucuronosyltransferase activity"/>
    <property type="evidence" value="ECO:0007669"/>
    <property type="project" value="TreeGrafter"/>
</dbReference>
<proteinExistence type="predicted"/>
<evidence type="ECO:0000256" key="2">
    <source>
        <dbReference type="ARBA" id="ARBA00022692"/>
    </source>
</evidence>
<dbReference type="Proteomes" id="UP001431209">
    <property type="component" value="Unassembled WGS sequence"/>
</dbReference>
<evidence type="ECO:0000256" key="3">
    <source>
        <dbReference type="ARBA" id="ARBA00022968"/>
    </source>
</evidence>
<reference evidence="7 8" key="1">
    <citation type="submission" date="2024-03" db="EMBL/GenBank/DDBJ databases">
        <title>The Acrasis kona genome and developmental transcriptomes reveal deep origins of eukaryotic multicellular pathways.</title>
        <authorList>
            <person name="Sheikh S."/>
            <person name="Fu C.-J."/>
            <person name="Brown M.W."/>
            <person name="Baldauf S.L."/>
        </authorList>
    </citation>
    <scope>NUCLEOTIDE SEQUENCE [LARGE SCALE GENOMIC DNA]</scope>
    <source>
        <strain evidence="7 8">ATCC MYA-3509</strain>
    </source>
</reference>
<dbReference type="InterPro" id="IPR051292">
    <property type="entry name" value="Xyl/GlcA_transferase"/>
</dbReference>
<gene>
    <name evidence="7" type="ORF">AKO1_005237</name>
</gene>
<name>A0AAW2YL21_9EUKA</name>
<accession>A0AAW2YL21</accession>
<keyword evidence="2" id="KW-0812">Transmembrane</keyword>
<sequence length="500" mass="58693">MCSIPEMYLMGLSLINSRKGHFILLEPGFSLETLYGGVRYLTPGRMFMAQVLDKNKELFYAHKDMLLYFLPSRGLHSFWLNENEAAVPLSNSQLDNNTPNVIWFILPNKCLDIVSIIMRDIEHDHQHQMYINFVDARRVLTKKLITHIKQSDQGLYMLTRYYIKHCQERTLYKPNLLTIGVHLSMERSSSLDLILNSGNTHFAVAFLAKDKQECGVIKRYIVQKQKSLINVQIRVMCLVNKFLYEGSKIETNYPVNILRNQAMQLVDSEWMLMIDADFIPSSNIDDHYVKRLEVVGRMVNSVDVLDGDKLDENGNVPYFQPPNFRTLSQPFLKALRSTRSVLVIPAFEIGQNVQVPKSKKDLLQLVDSGKAFPVLWNSTFEAHSLVDYSRWYESNRPYQIKNKFPFEPYVVGSTHMLPLYPEDFIFYGNDKVMYHHLLQLQDFKYYVMHDIFLVHRYHKKAKWSVDKKSQEKYVRRITMTFQAQCKLLYGRESMLLKYER</sequence>
<keyword evidence="4" id="KW-1133">Transmembrane helix</keyword>
<organism evidence="7 8">
    <name type="scientific">Acrasis kona</name>
    <dbReference type="NCBI Taxonomy" id="1008807"/>
    <lineage>
        <taxon>Eukaryota</taxon>
        <taxon>Discoba</taxon>
        <taxon>Heterolobosea</taxon>
        <taxon>Tetramitia</taxon>
        <taxon>Eutetramitia</taxon>
        <taxon>Acrasidae</taxon>
        <taxon>Acrasis</taxon>
    </lineage>
</organism>
<evidence type="ECO:0000313" key="7">
    <source>
        <dbReference type="EMBL" id="KAL0477718.1"/>
    </source>
</evidence>
<dbReference type="GO" id="GO:0035269">
    <property type="term" value="P:protein O-linked glycosylation via mannose"/>
    <property type="evidence" value="ECO:0007669"/>
    <property type="project" value="TreeGrafter"/>
</dbReference>
<dbReference type="SUPFAM" id="SSF53448">
    <property type="entry name" value="Nucleotide-diphospho-sugar transferases"/>
    <property type="match status" value="1"/>
</dbReference>
<dbReference type="PANTHER" id="PTHR12270">
    <property type="entry name" value="GLYCOSYLTRANSFERASE-RELATED"/>
    <property type="match status" value="1"/>
</dbReference>
<dbReference type="InterPro" id="IPR029044">
    <property type="entry name" value="Nucleotide-diphossugar_trans"/>
</dbReference>
<evidence type="ECO:0000256" key="1">
    <source>
        <dbReference type="ARBA" id="ARBA00004606"/>
    </source>
</evidence>
<comment type="subcellular location">
    <subcellularLocation>
        <location evidence="1">Membrane</location>
        <topology evidence="1">Single-pass type II membrane protein</topology>
    </subcellularLocation>
</comment>
<keyword evidence="3" id="KW-0735">Signal-anchor</keyword>
<keyword evidence="8" id="KW-1185">Reference proteome</keyword>
<comment type="caution">
    <text evidence="7">The sequence shown here is derived from an EMBL/GenBank/DDBJ whole genome shotgun (WGS) entry which is preliminary data.</text>
</comment>
<dbReference type="AlphaFoldDB" id="A0AAW2YL21"/>